<dbReference type="GO" id="GO:0046872">
    <property type="term" value="F:metal ion binding"/>
    <property type="evidence" value="ECO:0007669"/>
    <property type="project" value="UniProtKB-KW"/>
</dbReference>
<feature type="binding site" evidence="17">
    <location>
        <position position="92"/>
    </location>
    <ligand>
        <name>Zn(2+)</name>
        <dbReference type="ChEBI" id="CHEBI:29105"/>
    </ligand>
</feature>
<evidence type="ECO:0000313" key="19">
    <source>
        <dbReference type="Proteomes" id="UP000232638"/>
    </source>
</evidence>
<dbReference type="NCBIfam" id="NF006506">
    <property type="entry name" value="PRK08942.1"/>
    <property type="match status" value="1"/>
</dbReference>
<feature type="site" description="Contributes to substrate recognition" evidence="16">
    <location>
        <position position="103"/>
    </location>
</feature>
<dbReference type="PANTHER" id="PTHR42891">
    <property type="entry name" value="D-GLYCERO-BETA-D-MANNO-HEPTOSE-1,7-BISPHOSPHATE 7-PHOSPHATASE"/>
    <property type="match status" value="1"/>
</dbReference>
<protein>
    <recommendedName>
        <fullName evidence="14">D,D-heptose 1,7-bisphosphate phosphatase</fullName>
        <ecNumber evidence="14">3.1.3.-</ecNumber>
    </recommendedName>
</protein>
<dbReference type="Proteomes" id="UP000232638">
    <property type="component" value="Chromosome"/>
</dbReference>
<keyword evidence="19" id="KW-1185">Reference proteome</keyword>
<dbReference type="KEGG" id="tsy:THSYN_00030"/>
<dbReference type="FunFam" id="3.40.50.1000:FF:000168">
    <property type="entry name" value="D,D-heptose 1,7-bisphosphate phosphatase"/>
    <property type="match status" value="1"/>
</dbReference>
<proteinExistence type="inferred from homology"/>
<evidence type="ECO:0000256" key="1">
    <source>
        <dbReference type="ARBA" id="ARBA00001226"/>
    </source>
</evidence>
<keyword evidence="7 14" id="KW-0963">Cytoplasm</keyword>
<dbReference type="InterPro" id="IPR006543">
    <property type="entry name" value="Histidinol-phos"/>
</dbReference>
<dbReference type="PIRSF" id="PIRSF004682">
    <property type="entry name" value="GmhB"/>
    <property type="match status" value="1"/>
</dbReference>
<feature type="binding site" evidence="17">
    <location>
        <position position="94"/>
    </location>
    <ligand>
        <name>Zn(2+)</name>
        <dbReference type="ChEBI" id="CHEBI:29105"/>
    </ligand>
</feature>
<feature type="active site" description="Proton donor" evidence="15">
    <location>
        <position position="12"/>
    </location>
</feature>
<evidence type="ECO:0000256" key="11">
    <source>
        <dbReference type="ARBA" id="ARBA00022842"/>
    </source>
</evidence>
<comment type="pathway">
    <text evidence="5">Nucleotide-sugar biosynthesis; ADP-L-glycero-beta-D-manno-heptose biosynthesis; ADP-L-glycero-beta-D-manno-heptose from D-glycero-beta-D-manno-heptose 7-phosphate: step 2/4.</text>
</comment>
<evidence type="ECO:0000256" key="7">
    <source>
        <dbReference type="ARBA" id="ARBA00022490"/>
    </source>
</evidence>
<keyword evidence="10 17" id="KW-0862">Zinc</keyword>
<dbReference type="Gene3D" id="3.40.50.1000">
    <property type="entry name" value="HAD superfamily/HAD-like"/>
    <property type="match status" value="1"/>
</dbReference>
<name>A0A2K8U1Q5_9GAMM</name>
<evidence type="ECO:0000256" key="14">
    <source>
        <dbReference type="PIRNR" id="PIRNR004682"/>
    </source>
</evidence>
<dbReference type="InterPro" id="IPR023214">
    <property type="entry name" value="HAD_sf"/>
</dbReference>
<dbReference type="EC" id="3.1.3.-" evidence="14"/>
<sequence length="186" mass="20151">MSCERFVLLDRDGVINEDADDYIRCAAQWVPIPGSMDAIAALTHAGFRIAIVSNQSGLARGLFDLGALNAMHRKLRDLVSLRGGRLEMILFCPHGPGENCACRKPRTGLLHSVSDRTGLDLRGLPFIGDSISDVRAARLVGMKPMLVKSGKGLRTLGLGTAELEGVPVFEDLRAATDELINHWCNS</sequence>
<evidence type="ECO:0000256" key="16">
    <source>
        <dbReference type="PIRSR" id="PIRSR004682-3"/>
    </source>
</evidence>
<keyword evidence="11 17" id="KW-0460">Magnesium</keyword>
<comment type="subcellular location">
    <subcellularLocation>
        <location evidence="4 14">Cytoplasm</location>
    </subcellularLocation>
</comment>
<dbReference type="NCBIfam" id="TIGR01662">
    <property type="entry name" value="HAD-SF-IIIA"/>
    <property type="match status" value="1"/>
</dbReference>
<gene>
    <name evidence="18" type="ORF">THSYN_00030</name>
</gene>
<dbReference type="GO" id="GO:0005975">
    <property type="term" value="P:carbohydrate metabolic process"/>
    <property type="evidence" value="ECO:0007669"/>
    <property type="project" value="InterPro"/>
</dbReference>
<evidence type="ECO:0000256" key="6">
    <source>
        <dbReference type="ARBA" id="ARBA00011245"/>
    </source>
</evidence>
<comment type="cofactor">
    <cofactor evidence="2 17">
        <name>Mg(2+)</name>
        <dbReference type="ChEBI" id="CHEBI:18420"/>
    </cofactor>
</comment>
<feature type="binding site" evidence="17">
    <location>
        <position position="12"/>
    </location>
    <ligand>
        <name>Mg(2+)</name>
        <dbReference type="ChEBI" id="CHEBI:18420"/>
    </ligand>
</feature>
<dbReference type="GO" id="GO:0034200">
    <property type="term" value="F:D-glycero-beta-D-manno-heptose 1,7-bisphosphate 7-phosphatase activity"/>
    <property type="evidence" value="ECO:0007669"/>
    <property type="project" value="UniProtKB-EC"/>
</dbReference>
<feature type="binding site" evidence="17">
    <location>
        <position position="10"/>
    </location>
    <ligand>
        <name>Mg(2+)</name>
        <dbReference type="ChEBI" id="CHEBI:18420"/>
    </ligand>
</feature>
<dbReference type="Pfam" id="PF13242">
    <property type="entry name" value="Hydrolase_like"/>
    <property type="match status" value="1"/>
</dbReference>
<dbReference type="InterPro" id="IPR036412">
    <property type="entry name" value="HAD-like_sf"/>
</dbReference>
<evidence type="ECO:0000256" key="3">
    <source>
        <dbReference type="ARBA" id="ARBA00001947"/>
    </source>
</evidence>
<evidence type="ECO:0000256" key="5">
    <source>
        <dbReference type="ARBA" id="ARBA00004708"/>
    </source>
</evidence>
<evidence type="ECO:0000256" key="8">
    <source>
        <dbReference type="ARBA" id="ARBA00022723"/>
    </source>
</evidence>
<dbReference type="AlphaFoldDB" id="A0A2K8U1Q5"/>
<evidence type="ECO:0000256" key="17">
    <source>
        <dbReference type="PIRSR" id="PIRSR004682-4"/>
    </source>
</evidence>
<comment type="similarity">
    <text evidence="13 14">Belongs to the gmhB family.</text>
</comment>
<feature type="binding site" evidence="17">
    <location>
        <position position="129"/>
    </location>
    <ligand>
        <name>Mg(2+)</name>
        <dbReference type="ChEBI" id="CHEBI:18420"/>
    </ligand>
</feature>
<evidence type="ECO:0000256" key="15">
    <source>
        <dbReference type="PIRSR" id="PIRSR004682-1"/>
    </source>
</evidence>
<feature type="site" description="Stabilizes the phosphoryl group" evidence="16">
    <location>
        <position position="53"/>
    </location>
</feature>
<feature type="active site" description="Nucleophile" evidence="15">
    <location>
        <position position="10"/>
    </location>
</feature>
<dbReference type="InterPro" id="IPR006549">
    <property type="entry name" value="HAD-SF_hydro_IIIA"/>
</dbReference>
<reference evidence="18 19" key="1">
    <citation type="submission" date="2017-03" db="EMBL/GenBank/DDBJ databases">
        <title>Complete genome sequence of Candidatus 'Thiodictyon syntrophicum' sp. nov. strain Cad16T, a photolithoautotroph purple sulfur bacterium isolated from an alpine meromictic lake.</title>
        <authorList>
            <person name="Luedin S.M."/>
            <person name="Pothier J.F."/>
            <person name="Danza F."/>
            <person name="Storelli N."/>
            <person name="Wittwer M."/>
            <person name="Tonolla M."/>
        </authorList>
    </citation>
    <scope>NUCLEOTIDE SEQUENCE [LARGE SCALE GENOMIC DNA]</scope>
    <source>
        <strain evidence="18 19">Cad16T</strain>
    </source>
</reference>
<keyword evidence="9 14" id="KW-0378">Hydrolase</keyword>
<dbReference type="NCBIfam" id="TIGR01656">
    <property type="entry name" value="Histidinol-ppas"/>
    <property type="match status" value="1"/>
</dbReference>
<dbReference type="SUPFAM" id="SSF56784">
    <property type="entry name" value="HAD-like"/>
    <property type="match status" value="1"/>
</dbReference>
<comment type="cofactor">
    <cofactor evidence="3 17">
        <name>Zn(2+)</name>
        <dbReference type="ChEBI" id="CHEBI:29105"/>
    </cofactor>
</comment>
<comment type="subunit">
    <text evidence="6">Monomer.</text>
</comment>
<keyword evidence="8 17" id="KW-0479">Metal-binding</keyword>
<feature type="binding site" evidence="17">
    <location>
        <position position="100"/>
    </location>
    <ligand>
        <name>Zn(2+)</name>
        <dbReference type="ChEBI" id="CHEBI:29105"/>
    </ligand>
</feature>
<dbReference type="OrthoDB" id="9788272at2"/>
<dbReference type="CDD" id="cd07503">
    <property type="entry name" value="HAD_HisB-N"/>
    <property type="match status" value="1"/>
</dbReference>
<accession>A0A2K8U1Q5</accession>
<evidence type="ECO:0000256" key="9">
    <source>
        <dbReference type="ARBA" id="ARBA00022801"/>
    </source>
</evidence>
<dbReference type="GO" id="GO:0005737">
    <property type="term" value="C:cytoplasm"/>
    <property type="evidence" value="ECO:0007669"/>
    <property type="project" value="UniProtKB-SubCell"/>
</dbReference>
<evidence type="ECO:0000256" key="12">
    <source>
        <dbReference type="ARBA" id="ARBA00023277"/>
    </source>
</evidence>
<evidence type="ECO:0000313" key="18">
    <source>
        <dbReference type="EMBL" id="AUB79503.1"/>
    </source>
</evidence>
<evidence type="ECO:0000256" key="13">
    <source>
        <dbReference type="ARBA" id="ARBA00061616"/>
    </source>
</evidence>
<dbReference type="InterPro" id="IPR004446">
    <property type="entry name" value="Heptose_bisP_phosphatase"/>
</dbReference>
<evidence type="ECO:0000256" key="4">
    <source>
        <dbReference type="ARBA" id="ARBA00004496"/>
    </source>
</evidence>
<evidence type="ECO:0000256" key="10">
    <source>
        <dbReference type="ARBA" id="ARBA00022833"/>
    </source>
</evidence>
<comment type="catalytic activity">
    <reaction evidence="1">
        <text>D-glycero-beta-D-manno-heptose 1,7-bisphosphate + H2O = D-glycero-beta-D-manno-heptose 1-phosphate + phosphate</text>
        <dbReference type="Rhea" id="RHEA:28518"/>
        <dbReference type="ChEBI" id="CHEBI:15377"/>
        <dbReference type="ChEBI" id="CHEBI:43474"/>
        <dbReference type="ChEBI" id="CHEBI:60208"/>
        <dbReference type="ChEBI" id="CHEBI:61593"/>
        <dbReference type="EC" id="3.1.3.82"/>
    </reaction>
</comment>
<dbReference type="EMBL" id="CP020370">
    <property type="protein sequence ID" value="AUB79503.1"/>
    <property type="molecule type" value="Genomic_DNA"/>
</dbReference>
<evidence type="ECO:0000256" key="2">
    <source>
        <dbReference type="ARBA" id="ARBA00001946"/>
    </source>
</evidence>
<keyword evidence="12 14" id="KW-0119">Carbohydrate metabolism</keyword>
<dbReference type="PANTHER" id="PTHR42891:SF1">
    <property type="entry name" value="D-GLYCERO-BETA-D-MANNO-HEPTOSE-1,7-BISPHOSPHATE 7-PHOSPHATASE"/>
    <property type="match status" value="1"/>
</dbReference>
<feature type="binding site" evidence="17">
    <location>
        <position position="102"/>
    </location>
    <ligand>
        <name>Zn(2+)</name>
        <dbReference type="ChEBI" id="CHEBI:29105"/>
    </ligand>
</feature>
<organism evidence="18 19">
    <name type="scientific">Candidatus Thiodictyon syntrophicum</name>
    <dbReference type="NCBI Taxonomy" id="1166950"/>
    <lineage>
        <taxon>Bacteria</taxon>
        <taxon>Pseudomonadati</taxon>
        <taxon>Pseudomonadota</taxon>
        <taxon>Gammaproteobacteria</taxon>
        <taxon>Chromatiales</taxon>
        <taxon>Chromatiaceae</taxon>
        <taxon>Thiodictyon</taxon>
    </lineage>
</organism>
<feature type="site" description="Stabilizes the phosphoryl group" evidence="16">
    <location>
        <position position="104"/>
    </location>
</feature>